<evidence type="ECO:0000256" key="2">
    <source>
        <dbReference type="ARBA" id="ARBA00006783"/>
    </source>
</evidence>
<dbReference type="Gene3D" id="1.10.10.60">
    <property type="entry name" value="Homeodomain-like"/>
    <property type="match status" value="1"/>
</dbReference>
<sequence>MSFSNGLSYIVFITGTFKFVTSVCVTGNGFIHCLCSSVLGASQLCNFRVSEAMSSSFPVLPTTVDERHPNLLFSFQVSLEREMMRNPASQQASSLSPGSRSVGPMLSSSSRFSNDTHVSSVSAQGRQSHNSPFISQSLRNKEDFTPTHDSRSEVQSTEFIAYSDENKDLSWSVDSLLDFAENAPAQISQVESSAGVFASEDHANRTDWQEWADQLISADDDLEPNWSEILNDVNKTDSRQKELKPSPNISVQQPPIHQHQTAHSGEVCAVANPLSPAPPTKPRMRWTPELHEAFVEAVSQLGGSERATPKGVLKLMNVESLTIYHVKSHLQLVSSFLNFRSTELLDINQTHLLVTLTDFPFFSDIMQFTKHNCVFSGTSEKKMSPIEEIKSLDLKASMGITEALRLQMEVQKRLHEQLEIQRNLQLRIEEQGRYLQEMFEKQRKREDDKSKAPPSSLDDPSLLQAKLEQSSTNNKLEASELDIVKTSNESALLEESSPSISRKQKAPEERNDQVLDQIEEVSSPEPTKRPRRDESAELSTGAASN</sequence>
<feature type="compositionally biased region" description="Polar residues" evidence="7">
    <location>
        <begin position="87"/>
        <end position="99"/>
    </location>
</feature>
<dbReference type="AlphaFoldDB" id="A0A835MQY8"/>
<evidence type="ECO:0000259" key="8">
    <source>
        <dbReference type="PROSITE" id="PS51294"/>
    </source>
</evidence>
<feature type="region of interest" description="Disordered" evidence="7">
    <location>
        <begin position="86"/>
        <end position="156"/>
    </location>
</feature>
<name>A0A835MQY8_9ROSI</name>
<dbReference type="InterPro" id="IPR001005">
    <property type="entry name" value="SANT/Myb"/>
</dbReference>
<keyword evidence="3" id="KW-0805">Transcription regulation</keyword>
<dbReference type="InterPro" id="IPR046955">
    <property type="entry name" value="PHR1-like"/>
</dbReference>
<feature type="compositionally biased region" description="Polar residues" evidence="7">
    <location>
        <begin position="467"/>
        <end position="476"/>
    </location>
</feature>
<keyword evidence="10" id="KW-1185">Reference proteome</keyword>
<dbReference type="Pfam" id="PF14379">
    <property type="entry name" value="Myb_CC_LHEQLE"/>
    <property type="match status" value="1"/>
</dbReference>
<dbReference type="SUPFAM" id="SSF46689">
    <property type="entry name" value="Homeodomain-like"/>
    <property type="match status" value="1"/>
</dbReference>
<feature type="compositionally biased region" description="Basic and acidic residues" evidence="7">
    <location>
        <begin position="440"/>
        <end position="451"/>
    </location>
</feature>
<feature type="domain" description="HTH myb-type" evidence="8">
    <location>
        <begin position="279"/>
        <end position="341"/>
    </location>
</feature>
<feature type="compositionally biased region" description="Basic and acidic residues" evidence="7">
    <location>
        <begin position="526"/>
        <end position="535"/>
    </location>
</feature>
<dbReference type="EMBL" id="JADGMS010000013">
    <property type="protein sequence ID" value="KAF9670161.1"/>
    <property type="molecule type" value="Genomic_DNA"/>
</dbReference>
<keyword evidence="5" id="KW-0804">Transcription</keyword>
<proteinExistence type="inferred from homology"/>
<dbReference type="InterPro" id="IPR017930">
    <property type="entry name" value="Myb_dom"/>
</dbReference>
<dbReference type="InterPro" id="IPR025756">
    <property type="entry name" value="Myb_CC_LHEQLE"/>
</dbReference>
<comment type="caution">
    <text evidence="9">The sequence shown here is derived from an EMBL/GenBank/DDBJ whole genome shotgun (WGS) entry which is preliminary data.</text>
</comment>
<dbReference type="InterPro" id="IPR006447">
    <property type="entry name" value="Myb_dom_plants"/>
</dbReference>
<feature type="region of interest" description="Disordered" evidence="7">
    <location>
        <begin position="440"/>
        <end position="545"/>
    </location>
</feature>
<keyword evidence="4" id="KW-0175">Coiled coil</keyword>
<dbReference type="GO" id="GO:0003677">
    <property type="term" value="F:DNA binding"/>
    <property type="evidence" value="ECO:0007669"/>
    <property type="project" value="InterPro"/>
</dbReference>
<dbReference type="FunFam" id="1.10.10.60:FF:000002">
    <property type="entry name" value="Myb family transcription factor"/>
    <property type="match status" value="1"/>
</dbReference>
<evidence type="ECO:0000256" key="6">
    <source>
        <dbReference type="ARBA" id="ARBA00023242"/>
    </source>
</evidence>
<evidence type="ECO:0000256" key="1">
    <source>
        <dbReference type="ARBA" id="ARBA00004123"/>
    </source>
</evidence>
<feature type="compositionally biased region" description="Polar residues" evidence="7">
    <location>
        <begin position="485"/>
        <end position="501"/>
    </location>
</feature>
<dbReference type="PROSITE" id="PS51294">
    <property type="entry name" value="HTH_MYB"/>
    <property type="match status" value="1"/>
</dbReference>
<feature type="compositionally biased region" description="Polar residues" evidence="7">
    <location>
        <begin position="106"/>
        <end position="138"/>
    </location>
</feature>
<evidence type="ECO:0000313" key="10">
    <source>
        <dbReference type="Proteomes" id="UP000657918"/>
    </source>
</evidence>
<protein>
    <recommendedName>
        <fullName evidence="8">HTH myb-type domain-containing protein</fullName>
    </recommendedName>
</protein>
<keyword evidence="6" id="KW-0539">Nucleus</keyword>
<gene>
    <name evidence="9" type="ORF">SADUNF_Sadunf13G0039800</name>
</gene>
<dbReference type="PANTHER" id="PTHR31499">
    <property type="entry name" value="MYB FAMILY TRANSCRIPTION FACTOR PHL11"/>
    <property type="match status" value="1"/>
</dbReference>
<comment type="subcellular location">
    <subcellularLocation>
        <location evidence="1">Nucleus</location>
    </subcellularLocation>
</comment>
<dbReference type="OrthoDB" id="551907at2759"/>
<dbReference type="PANTHER" id="PTHR31499:SF80">
    <property type="entry name" value="HTH MYB-TYPE DOMAIN-CONTAINING PROTEIN"/>
    <property type="match status" value="1"/>
</dbReference>
<evidence type="ECO:0000313" key="9">
    <source>
        <dbReference type="EMBL" id="KAF9670161.1"/>
    </source>
</evidence>
<comment type="similarity">
    <text evidence="2">Belongs to the MYB-CC family.</text>
</comment>
<dbReference type="Proteomes" id="UP000657918">
    <property type="component" value="Unassembled WGS sequence"/>
</dbReference>
<dbReference type="GO" id="GO:0005634">
    <property type="term" value="C:nucleus"/>
    <property type="evidence" value="ECO:0007669"/>
    <property type="project" value="UniProtKB-SubCell"/>
</dbReference>
<reference evidence="9 10" key="1">
    <citation type="submission" date="2020-10" db="EMBL/GenBank/DDBJ databases">
        <title>Plant Genome Project.</title>
        <authorList>
            <person name="Zhang R.-G."/>
        </authorList>
    </citation>
    <scope>NUCLEOTIDE SEQUENCE [LARGE SCALE GENOMIC DNA]</scope>
    <source>
        <strain evidence="9">FAFU-HL-1</strain>
        <tissue evidence="9">Leaf</tissue>
    </source>
</reference>
<organism evidence="9 10">
    <name type="scientific">Salix dunnii</name>
    <dbReference type="NCBI Taxonomy" id="1413687"/>
    <lineage>
        <taxon>Eukaryota</taxon>
        <taxon>Viridiplantae</taxon>
        <taxon>Streptophyta</taxon>
        <taxon>Embryophyta</taxon>
        <taxon>Tracheophyta</taxon>
        <taxon>Spermatophyta</taxon>
        <taxon>Magnoliopsida</taxon>
        <taxon>eudicotyledons</taxon>
        <taxon>Gunneridae</taxon>
        <taxon>Pentapetalae</taxon>
        <taxon>rosids</taxon>
        <taxon>fabids</taxon>
        <taxon>Malpighiales</taxon>
        <taxon>Salicaceae</taxon>
        <taxon>Saliceae</taxon>
        <taxon>Salix</taxon>
    </lineage>
</organism>
<dbReference type="InterPro" id="IPR009057">
    <property type="entry name" value="Homeodomain-like_sf"/>
</dbReference>
<evidence type="ECO:0000256" key="4">
    <source>
        <dbReference type="ARBA" id="ARBA00023054"/>
    </source>
</evidence>
<dbReference type="Pfam" id="PF00249">
    <property type="entry name" value="Myb_DNA-binding"/>
    <property type="match status" value="1"/>
</dbReference>
<evidence type="ECO:0000256" key="5">
    <source>
        <dbReference type="ARBA" id="ARBA00023163"/>
    </source>
</evidence>
<dbReference type="NCBIfam" id="TIGR01557">
    <property type="entry name" value="myb_SHAQKYF"/>
    <property type="match status" value="1"/>
</dbReference>
<evidence type="ECO:0000256" key="3">
    <source>
        <dbReference type="ARBA" id="ARBA00023015"/>
    </source>
</evidence>
<evidence type="ECO:0000256" key="7">
    <source>
        <dbReference type="SAM" id="MobiDB-lite"/>
    </source>
</evidence>
<feature type="compositionally biased region" description="Basic and acidic residues" evidence="7">
    <location>
        <begin position="139"/>
        <end position="152"/>
    </location>
</feature>
<accession>A0A835MQY8</accession>
<dbReference type="GO" id="GO:0003700">
    <property type="term" value="F:DNA-binding transcription factor activity"/>
    <property type="evidence" value="ECO:0007669"/>
    <property type="project" value="InterPro"/>
</dbReference>